<dbReference type="Pfam" id="PF22850">
    <property type="entry name" value="CATSPERD-E_C"/>
    <property type="match status" value="1"/>
</dbReference>
<dbReference type="Pfam" id="PF23747">
    <property type="entry name" value="Ig-like_CATSPERD"/>
    <property type="match status" value="2"/>
</dbReference>
<evidence type="ECO:0000256" key="3">
    <source>
        <dbReference type="ARBA" id="ARBA00022475"/>
    </source>
</evidence>
<dbReference type="EMBL" id="JAATJU010015746">
    <property type="protein sequence ID" value="KAH0517571.1"/>
    <property type="molecule type" value="Genomic_DNA"/>
</dbReference>
<gene>
    <name evidence="23" type="ORF">LTLLF_120505</name>
</gene>
<evidence type="ECO:0000256" key="6">
    <source>
        <dbReference type="ARBA" id="ARBA00022782"/>
    </source>
</evidence>
<evidence type="ECO:0000256" key="8">
    <source>
        <dbReference type="ARBA" id="ARBA00022871"/>
    </source>
</evidence>
<evidence type="ECO:0000313" key="24">
    <source>
        <dbReference type="Proteomes" id="UP000710432"/>
    </source>
</evidence>
<organism evidence="23 24">
    <name type="scientific">Microtus ochrogaster</name>
    <name type="common">Prairie vole</name>
    <dbReference type="NCBI Taxonomy" id="79684"/>
    <lineage>
        <taxon>Eukaryota</taxon>
        <taxon>Metazoa</taxon>
        <taxon>Chordata</taxon>
        <taxon>Craniata</taxon>
        <taxon>Vertebrata</taxon>
        <taxon>Euteleostomi</taxon>
        <taxon>Mammalia</taxon>
        <taxon>Eutheria</taxon>
        <taxon>Euarchontoglires</taxon>
        <taxon>Glires</taxon>
        <taxon>Rodentia</taxon>
        <taxon>Myomorpha</taxon>
        <taxon>Muroidea</taxon>
        <taxon>Cricetidae</taxon>
        <taxon>Arvicolinae</taxon>
        <taxon>Microtus</taxon>
    </lineage>
</organism>
<dbReference type="Pfam" id="PF15020">
    <property type="entry name" value="Beta-prop_CATSPERD"/>
    <property type="match status" value="2"/>
</dbReference>
<evidence type="ECO:0000259" key="21">
    <source>
        <dbReference type="Pfam" id="PF22850"/>
    </source>
</evidence>
<keyword evidence="7" id="KW-0282">Flagellum</keyword>
<keyword evidence="5" id="KW-0732">Signal</keyword>
<evidence type="ECO:0000256" key="16">
    <source>
        <dbReference type="ARBA" id="ARBA00040129"/>
    </source>
</evidence>
<evidence type="ECO:0000256" key="5">
    <source>
        <dbReference type="ARBA" id="ARBA00022729"/>
    </source>
</evidence>
<dbReference type="SUPFAM" id="SSF110296">
    <property type="entry name" value="Oligoxyloglucan reducing end-specific cellobiohydrolase"/>
    <property type="match status" value="1"/>
</dbReference>
<dbReference type="GO" id="GO:0030317">
    <property type="term" value="P:flagellated sperm motility"/>
    <property type="evidence" value="ECO:0007669"/>
    <property type="project" value="TreeGrafter"/>
</dbReference>
<evidence type="ECO:0000256" key="2">
    <source>
        <dbReference type="ARBA" id="ARBA00022473"/>
    </source>
</evidence>
<evidence type="ECO:0000256" key="15">
    <source>
        <dbReference type="ARBA" id="ARBA00037793"/>
    </source>
</evidence>
<evidence type="ECO:0000256" key="12">
    <source>
        <dbReference type="ARBA" id="ARBA00023157"/>
    </source>
</evidence>
<evidence type="ECO:0000256" key="11">
    <source>
        <dbReference type="ARBA" id="ARBA00023136"/>
    </source>
</evidence>
<evidence type="ECO:0000256" key="19">
    <source>
        <dbReference type="SAM" id="Phobius"/>
    </source>
</evidence>
<evidence type="ECO:0000256" key="9">
    <source>
        <dbReference type="ARBA" id="ARBA00022989"/>
    </source>
</evidence>
<name>A0A8J6GP32_MICOH</name>
<feature type="domain" description="CATSPERD beta-propeller" evidence="20">
    <location>
        <begin position="453"/>
        <end position="517"/>
    </location>
</feature>
<comment type="caution">
    <text evidence="23">The sequence shown here is derived from an EMBL/GenBank/DDBJ whole genome shotgun (WGS) entry which is preliminary data.</text>
</comment>
<keyword evidence="10" id="KW-0969">Cilium</keyword>
<protein>
    <recommendedName>
        <fullName evidence="16">Cation channel sperm-associated auxiliary subunit delta</fullName>
    </recommendedName>
    <alternativeName>
        <fullName evidence="17">Transmembrane protein 146</fullName>
    </alternativeName>
</protein>
<dbReference type="InterPro" id="IPR055451">
    <property type="entry name" value="Ig-like_CATSPERD"/>
</dbReference>
<feature type="transmembrane region" description="Helical" evidence="19">
    <location>
        <begin position="875"/>
        <end position="896"/>
    </location>
</feature>
<dbReference type="PANTHER" id="PTHR33722">
    <property type="entry name" value="CATION CHANNEL SPERM-ASSOCIATED PROTEIN SUBUNIT DELTA-RELATED"/>
    <property type="match status" value="1"/>
</dbReference>
<keyword evidence="13" id="KW-0325">Glycoprotein</keyword>
<evidence type="ECO:0000256" key="4">
    <source>
        <dbReference type="ARBA" id="ARBA00022692"/>
    </source>
</evidence>
<feature type="domain" description="CATSPERD Ig-like" evidence="22">
    <location>
        <begin position="537"/>
        <end position="656"/>
    </location>
</feature>
<evidence type="ECO:0000313" key="23">
    <source>
        <dbReference type="EMBL" id="KAH0517571.1"/>
    </source>
</evidence>
<dbReference type="InterPro" id="IPR053814">
    <property type="entry name" value="CATSPERD/E_C"/>
</dbReference>
<keyword evidence="11 19" id="KW-0472">Membrane</keyword>
<dbReference type="Proteomes" id="UP000710432">
    <property type="component" value="Unassembled WGS sequence"/>
</dbReference>
<dbReference type="PANTHER" id="PTHR33722:SF1">
    <property type="entry name" value="CATION CHANNEL SPERM-ASSOCIATED AUXILIARY SUBUNIT DELTA"/>
    <property type="match status" value="1"/>
</dbReference>
<evidence type="ECO:0000259" key="20">
    <source>
        <dbReference type="Pfam" id="PF15020"/>
    </source>
</evidence>
<dbReference type="InterPro" id="IPR028751">
    <property type="entry name" value="CATSPERD/E"/>
</dbReference>
<keyword evidence="3" id="KW-1003">Cell membrane</keyword>
<dbReference type="AlphaFoldDB" id="A0A8J6GP32"/>
<feature type="domain" description="CATSPERD Ig-like" evidence="22">
    <location>
        <begin position="359"/>
        <end position="427"/>
    </location>
</feature>
<keyword evidence="8" id="KW-0744">Spermatogenesis</keyword>
<comment type="similarity">
    <text evidence="1">Belongs to the CATSPERD family.</text>
</comment>
<feature type="domain" description="CATSPERD/E C-terminal" evidence="21">
    <location>
        <begin position="686"/>
        <end position="903"/>
    </location>
</feature>
<evidence type="ECO:0000256" key="14">
    <source>
        <dbReference type="ARBA" id="ARBA00023273"/>
    </source>
</evidence>
<evidence type="ECO:0000256" key="17">
    <source>
        <dbReference type="ARBA" id="ARBA00041424"/>
    </source>
</evidence>
<evidence type="ECO:0000256" key="18">
    <source>
        <dbReference type="ARBA" id="ARBA00046028"/>
    </source>
</evidence>
<keyword evidence="4 19" id="KW-0812">Transmembrane</keyword>
<feature type="domain" description="CATSPERD beta-propeller" evidence="20">
    <location>
        <begin position="107"/>
        <end position="339"/>
    </location>
</feature>
<evidence type="ECO:0000256" key="1">
    <source>
        <dbReference type="ARBA" id="ARBA00010246"/>
    </source>
</evidence>
<dbReference type="InterPro" id="IPR053813">
    <property type="entry name" value="CATSPERD_beta-prop"/>
</dbReference>
<comment type="subcellular location">
    <subcellularLocation>
        <location evidence="15">Cell projection</location>
        <location evidence="15">Cilium</location>
        <location evidence="15">Flagellum membrane</location>
        <topology evidence="15">Single-pass type I membrane protein</topology>
    </subcellularLocation>
</comment>
<dbReference type="GO" id="GO:0048240">
    <property type="term" value="P:sperm capacitation"/>
    <property type="evidence" value="ECO:0007669"/>
    <property type="project" value="TreeGrafter"/>
</dbReference>
<evidence type="ECO:0000256" key="13">
    <source>
        <dbReference type="ARBA" id="ARBA00023180"/>
    </source>
</evidence>
<proteinExistence type="inferred from homology"/>
<keyword evidence="12" id="KW-1015">Disulfide bond</keyword>
<accession>A0A8J6GP32</accession>
<evidence type="ECO:0000259" key="22">
    <source>
        <dbReference type="Pfam" id="PF23747"/>
    </source>
</evidence>
<sequence>MVRTGKMFGSSPPPDGVILSYAFLNTNVLRNFCNNNIALYLGHFPSCDNDYRHFPSCDNAVTMTGDTPPAVTMAGDTPPAVTMTGDTPPAVTMAVDSYPVVTPKELDSEELANRIFVYSRGGSLPETEIYFSDNGGFSFQDMNSDILKRFTGTLGGIFYLNSLSQVGILVVKDKKGTFYYLEHPLNNSEGIPFKYNEYLDVIIKPGQTGFLILYGQLSLMVSPNAGQIMQAVELWKGKRLLFTDISSSGGFTIHNVASKPNLIFASAFSFPDVFELAVFTHSNHLYYGSQSYLKTSVIQLPNPPSWNSLMGISFTDTGMLEFLTPVQDPKGAAFDFEKCTVNVQAVLMNPKLDIEPCNVEVLESTIVNKMFTIDMNTKLDLSALMIPRRGKTPIPLVMVSNPHSLGFEAHTREFGNTFDGNIKHKLERLGCTRYREEPNLIFASAFSFPDVFELAVFTHSNHLYYGSQSYLKTSVIQLPNPPSWNSLMGISFTDTGMLEFLTPVQDPKGAAFDFEKCTVNVQAVLMNPKLDIEPCNVEVLESTIVNKMFTIDMNTKLDLSALMIPRRGKTPIPLVMVSNPHSLGFEAHTREFGNTFDGNIKHKLEIELRQQHHWENADINFTSSIKHHSVSSLTVDIADKTLACVDLKPLTTLISIGCDQSKRIIVQNKISACSMGILNPVELQDNYTYIIEKEAYKPVSHEAKAQADLLVYYQYKELGCPRLVYYDKPWKPVVELWKDEDLEEIMNAEYVISEVNGITTYSYSLTAATANCRSQPQNWSAIRAQWDKRTGHPSLWNRENYVSCHDNNDDKPLLWPEVEYQILGGRTDNKVIFGQRNGIYIFLLTVVDPYYSYCSLNTVFSVYVYGALPMAMFPPVLSIMLLVVTTLLSIWLAYAIPKELSTERGQRFKNFWYWLFHGCFKICNCFWLWDRLRQCLRSRKVKDQPGGLPSQAR</sequence>
<dbReference type="GO" id="GO:0036128">
    <property type="term" value="C:CatSper complex"/>
    <property type="evidence" value="ECO:0007669"/>
    <property type="project" value="InterPro"/>
</dbReference>
<dbReference type="GO" id="GO:0097228">
    <property type="term" value="C:sperm principal piece"/>
    <property type="evidence" value="ECO:0007669"/>
    <property type="project" value="TreeGrafter"/>
</dbReference>
<keyword evidence="9 19" id="KW-1133">Transmembrane helix</keyword>
<keyword evidence="6" id="KW-0221">Differentiation</keyword>
<keyword evidence="2" id="KW-0217">Developmental protein</keyword>
<comment type="function">
    <text evidence="18">Auxiliary component of the CatSper complex, a complex involved in sperm cell hyperactivation. Sperm cell hyperactivation is needed for sperm motility which is essential late in the preparation of sperm for fertilization. Required for CATSPER1 stability before intraflagellar transport and/or incorporation of the CatSper complex channel into the flagellar membrane.</text>
</comment>
<evidence type="ECO:0000256" key="10">
    <source>
        <dbReference type="ARBA" id="ARBA00023069"/>
    </source>
</evidence>
<reference evidence="23" key="1">
    <citation type="submission" date="2020-03" db="EMBL/GenBank/DDBJ databases">
        <title>Studies in the Genomics of Life Span.</title>
        <authorList>
            <person name="Glass D."/>
        </authorList>
    </citation>
    <scope>NUCLEOTIDE SEQUENCE</scope>
    <source>
        <strain evidence="23">LTLLF</strain>
        <tissue evidence="23">Muscle</tissue>
    </source>
</reference>
<keyword evidence="14" id="KW-0966">Cell projection</keyword>
<evidence type="ECO:0000256" key="7">
    <source>
        <dbReference type="ARBA" id="ARBA00022846"/>
    </source>
</evidence>
<feature type="transmembrane region" description="Helical" evidence="19">
    <location>
        <begin position="911"/>
        <end position="929"/>
    </location>
</feature>